<dbReference type="Gene3D" id="3.40.50.1000">
    <property type="entry name" value="HAD superfamily/HAD-like"/>
    <property type="match status" value="1"/>
</dbReference>
<keyword evidence="1" id="KW-0378">Hydrolase</keyword>
<name>A0ABP8UWI7_9ACTN</name>
<comment type="caution">
    <text evidence="1">The sequence shown here is derived from an EMBL/GenBank/DDBJ whole genome shotgun (WGS) entry which is preliminary data.</text>
</comment>
<dbReference type="EMBL" id="BAABHK010000030">
    <property type="protein sequence ID" value="GAA4639920.1"/>
    <property type="molecule type" value="Genomic_DNA"/>
</dbReference>
<dbReference type="InterPro" id="IPR006439">
    <property type="entry name" value="HAD-SF_hydro_IA"/>
</dbReference>
<dbReference type="PRINTS" id="PR00413">
    <property type="entry name" value="HADHALOGNASE"/>
</dbReference>
<dbReference type="InterPro" id="IPR051806">
    <property type="entry name" value="HAD-like_SPP"/>
</dbReference>
<organism evidence="1 2">
    <name type="scientific">Actinoallomurus vinaceus</name>
    <dbReference type="NCBI Taxonomy" id="1080074"/>
    <lineage>
        <taxon>Bacteria</taxon>
        <taxon>Bacillati</taxon>
        <taxon>Actinomycetota</taxon>
        <taxon>Actinomycetes</taxon>
        <taxon>Streptosporangiales</taxon>
        <taxon>Thermomonosporaceae</taxon>
        <taxon>Actinoallomurus</taxon>
    </lineage>
</organism>
<dbReference type="GO" id="GO:0016787">
    <property type="term" value="F:hydrolase activity"/>
    <property type="evidence" value="ECO:0007669"/>
    <property type="project" value="UniProtKB-KW"/>
</dbReference>
<accession>A0ABP8UWI7</accession>
<dbReference type="SFLD" id="SFLDS00003">
    <property type="entry name" value="Haloacid_Dehalogenase"/>
    <property type="match status" value="1"/>
</dbReference>
<dbReference type="InterPro" id="IPR036412">
    <property type="entry name" value="HAD-like_sf"/>
</dbReference>
<proteinExistence type="predicted"/>
<dbReference type="NCBIfam" id="TIGR01509">
    <property type="entry name" value="HAD-SF-IA-v3"/>
    <property type="match status" value="1"/>
</dbReference>
<reference evidence="2" key="1">
    <citation type="journal article" date="2019" name="Int. J. Syst. Evol. Microbiol.">
        <title>The Global Catalogue of Microorganisms (GCM) 10K type strain sequencing project: providing services to taxonomists for standard genome sequencing and annotation.</title>
        <authorList>
            <consortium name="The Broad Institute Genomics Platform"/>
            <consortium name="The Broad Institute Genome Sequencing Center for Infectious Disease"/>
            <person name="Wu L."/>
            <person name="Ma J."/>
        </authorList>
    </citation>
    <scope>NUCLEOTIDE SEQUENCE [LARGE SCALE GENOMIC DNA]</scope>
    <source>
        <strain evidence="2">JCM 17939</strain>
    </source>
</reference>
<keyword evidence="2" id="KW-1185">Reference proteome</keyword>
<dbReference type="PANTHER" id="PTHR43481">
    <property type="entry name" value="FRUCTOSE-1-PHOSPHATE PHOSPHATASE"/>
    <property type="match status" value="1"/>
</dbReference>
<dbReference type="Gene3D" id="1.10.150.240">
    <property type="entry name" value="Putative phosphatase, domain 2"/>
    <property type="match status" value="1"/>
</dbReference>
<dbReference type="Proteomes" id="UP001501442">
    <property type="component" value="Unassembled WGS sequence"/>
</dbReference>
<evidence type="ECO:0000313" key="1">
    <source>
        <dbReference type="EMBL" id="GAA4639920.1"/>
    </source>
</evidence>
<dbReference type="SFLD" id="SFLDG01129">
    <property type="entry name" value="C1.5:_HAD__Beta-PGM__Phosphata"/>
    <property type="match status" value="1"/>
</dbReference>
<gene>
    <name evidence="1" type="ORF">GCM10023196_103390</name>
</gene>
<dbReference type="Pfam" id="PF00702">
    <property type="entry name" value="Hydrolase"/>
    <property type="match status" value="1"/>
</dbReference>
<sequence length="236" mass="25613">MHHAGMAGDVVSARSPTAVRALIFDFDGVILDTETPLFESWAEIYRQYGCQPLTVEDWARELGGKDRGSAPLAILAENVGIEIDRQKVLRARRAYGQQLLAREAIRPGLVEWLTEARRRRLPVGIASSSSLLYVVRHLRRIGIYEYFDAVLCCAPGIEPKPAPDLYRLACEALGVKPDGALAVEDSPNGIAAARAAGLRCLAVPNRITENLDLSQANVLVDSLSGITLEAVIALVS</sequence>
<dbReference type="InterPro" id="IPR023198">
    <property type="entry name" value="PGP-like_dom2"/>
</dbReference>
<dbReference type="PANTHER" id="PTHR43481:SF4">
    <property type="entry name" value="GLYCEROL-1-PHOSPHATE PHOSPHOHYDROLASE 1-RELATED"/>
    <property type="match status" value="1"/>
</dbReference>
<protein>
    <submittedName>
        <fullName evidence="1">HAD family hydrolase</fullName>
    </submittedName>
</protein>
<dbReference type="SUPFAM" id="SSF56784">
    <property type="entry name" value="HAD-like"/>
    <property type="match status" value="1"/>
</dbReference>
<evidence type="ECO:0000313" key="2">
    <source>
        <dbReference type="Proteomes" id="UP001501442"/>
    </source>
</evidence>
<dbReference type="InterPro" id="IPR023214">
    <property type="entry name" value="HAD_sf"/>
</dbReference>